<dbReference type="Proteomes" id="UP000274822">
    <property type="component" value="Unassembled WGS sequence"/>
</dbReference>
<dbReference type="EMBL" id="RBNJ01024121">
    <property type="protein sequence ID" value="RUS16535.1"/>
    <property type="molecule type" value="Genomic_DNA"/>
</dbReference>
<feature type="region of interest" description="Disordered" evidence="1">
    <location>
        <begin position="1"/>
        <end position="26"/>
    </location>
</feature>
<name>A0A433PGA7_9FUNG</name>
<reference evidence="2 3" key="1">
    <citation type="journal article" date="2018" name="New Phytol.">
        <title>Phylogenomics of Endogonaceae and evolution of mycorrhizas within Mucoromycota.</title>
        <authorList>
            <person name="Chang Y."/>
            <person name="Desiro A."/>
            <person name="Na H."/>
            <person name="Sandor L."/>
            <person name="Lipzen A."/>
            <person name="Clum A."/>
            <person name="Barry K."/>
            <person name="Grigoriev I.V."/>
            <person name="Martin F.M."/>
            <person name="Stajich J.E."/>
            <person name="Smith M.E."/>
            <person name="Bonito G."/>
            <person name="Spatafora J.W."/>
        </authorList>
    </citation>
    <scope>NUCLEOTIDE SEQUENCE [LARGE SCALE GENOMIC DNA]</scope>
    <source>
        <strain evidence="2 3">AD002</strain>
    </source>
</reference>
<evidence type="ECO:0000256" key="1">
    <source>
        <dbReference type="SAM" id="MobiDB-lite"/>
    </source>
</evidence>
<gene>
    <name evidence="2" type="ORF">BC938DRAFT_476547</name>
</gene>
<evidence type="ECO:0000313" key="3">
    <source>
        <dbReference type="Proteomes" id="UP000274822"/>
    </source>
</evidence>
<evidence type="ECO:0000313" key="2">
    <source>
        <dbReference type="EMBL" id="RUS16535.1"/>
    </source>
</evidence>
<protein>
    <submittedName>
        <fullName evidence="2">Uncharacterized protein</fullName>
    </submittedName>
</protein>
<dbReference type="AlphaFoldDB" id="A0A433PGA7"/>
<accession>A0A433PGA7</accession>
<keyword evidence="3" id="KW-1185">Reference proteome</keyword>
<proteinExistence type="predicted"/>
<organism evidence="2 3">
    <name type="scientific">Jimgerdemannia flammicorona</name>
    <dbReference type="NCBI Taxonomy" id="994334"/>
    <lineage>
        <taxon>Eukaryota</taxon>
        <taxon>Fungi</taxon>
        <taxon>Fungi incertae sedis</taxon>
        <taxon>Mucoromycota</taxon>
        <taxon>Mucoromycotina</taxon>
        <taxon>Endogonomycetes</taxon>
        <taxon>Endogonales</taxon>
        <taxon>Endogonaceae</taxon>
        <taxon>Jimgerdemannia</taxon>
    </lineage>
</organism>
<feature type="compositionally biased region" description="Basic and acidic residues" evidence="1">
    <location>
        <begin position="10"/>
        <end position="19"/>
    </location>
</feature>
<comment type="caution">
    <text evidence="2">The sequence shown here is derived from an EMBL/GenBank/DDBJ whole genome shotgun (WGS) entry which is preliminary data.</text>
</comment>
<sequence length="72" mass="8196">MAAGPSKRRMLVERKREGGEQESEGNVIIQRLTAMPIRSPTRLDSEHKLDELDQRMWTAWTASSPRSLSQST</sequence>